<dbReference type="CDD" id="cd05403">
    <property type="entry name" value="NT_KNTase_like"/>
    <property type="match status" value="1"/>
</dbReference>
<dbReference type="PANTHER" id="PTHR43852:SF3">
    <property type="entry name" value="NUCLEOTIDYLTRANSFERASE"/>
    <property type="match status" value="1"/>
</dbReference>
<proteinExistence type="predicted"/>
<dbReference type="PANTHER" id="PTHR43852">
    <property type="entry name" value="NUCLEOTIDYLTRANSFERASE"/>
    <property type="match status" value="1"/>
</dbReference>
<organism evidence="2">
    <name type="scientific">Thermodesulfovibrio autotrophicus</name>
    <dbReference type="NCBI Taxonomy" id="3118333"/>
    <lineage>
        <taxon>Bacteria</taxon>
        <taxon>Pseudomonadati</taxon>
        <taxon>Nitrospirota</taxon>
        <taxon>Thermodesulfovibrionia</taxon>
        <taxon>Thermodesulfovibrionales</taxon>
        <taxon>Thermodesulfovibrionaceae</taxon>
        <taxon>Thermodesulfovibrio</taxon>
    </lineage>
</organism>
<dbReference type="AlphaFoldDB" id="A0AAU8GU18"/>
<dbReference type="Gene3D" id="3.30.460.10">
    <property type="entry name" value="Beta Polymerase, domain 2"/>
    <property type="match status" value="1"/>
</dbReference>
<dbReference type="SUPFAM" id="SSF81301">
    <property type="entry name" value="Nucleotidyltransferase"/>
    <property type="match status" value="1"/>
</dbReference>
<reference evidence="2" key="1">
    <citation type="submission" date="2024-01" db="EMBL/GenBank/DDBJ databases">
        <title>The first autotrophic representatives of the genus Thermodesulfovibrio.</title>
        <authorList>
            <person name="Maltseva A.I."/>
            <person name="Elcheninov A.G."/>
            <person name="Kublanov I.V."/>
            <person name="Lebedinsky A.V."/>
            <person name="Frolov E.N."/>
        </authorList>
    </citation>
    <scope>NUCLEOTIDE SEQUENCE</scope>
    <source>
        <strain evidence="2">3907-1M</strain>
    </source>
</reference>
<gene>
    <name evidence="2" type="ORF">V4D30_05330</name>
</gene>
<dbReference type="InterPro" id="IPR043519">
    <property type="entry name" value="NT_sf"/>
</dbReference>
<evidence type="ECO:0000313" key="2">
    <source>
        <dbReference type="EMBL" id="XCH45756.1"/>
    </source>
</evidence>
<evidence type="ECO:0000259" key="1">
    <source>
        <dbReference type="Pfam" id="PF18765"/>
    </source>
</evidence>
<dbReference type="EMBL" id="CP144373">
    <property type="protein sequence ID" value="XCH45756.1"/>
    <property type="molecule type" value="Genomic_DNA"/>
</dbReference>
<protein>
    <submittedName>
        <fullName evidence="2">Nucleotidyltransferase domain-containing protein</fullName>
    </submittedName>
</protein>
<dbReference type="RefSeq" id="WP_353683298.1">
    <property type="nucleotide sequence ID" value="NZ_CP144373.1"/>
</dbReference>
<dbReference type="InterPro" id="IPR041633">
    <property type="entry name" value="Polbeta"/>
</dbReference>
<dbReference type="Pfam" id="PF18765">
    <property type="entry name" value="Polbeta"/>
    <property type="match status" value="1"/>
</dbReference>
<name>A0AAU8GU18_9BACT</name>
<dbReference type="KEGG" id="taut:V4D30_05330"/>
<dbReference type="InterPro" id="IPR052930">
    <property type="entry name" value="TA_antitoxin_MntA"/>
</dbReference>
<feature type="domain" description="Polymerase beta nucleotidyltransferase" evidence="1">
    <location>
        <begin position="15"/>
        <end position="98"/>
    </location>
</feature>
<sequence>MQIDKELENLYNLLRKLRKEDKILLAYIYGSFATGKKHAHSDIDLAIYFNVPEEQIIEVIDEILMSTERHVEILRLDDEEESPFIVQKALKGIPLVEPHKETLYSVASRVLHDSESIRFRRGYKE</sequence>
<accession>A0AAU8GU18</accession>